<evidence type="ECO:0000313" key="2">
    <source>
        <dbReference type="Proteomes" id="UP000722336"/>
    </source>
</evidence>
<reference evidence="1 2" key="1">
    <citation type="submission" date="2021-04" db="EMBL/GenBank/DDBJ databases">
        <authorList>
            <person name="Pira H."/>
            <person name="Risdian C."/>
            <person name="Wink J."/>
        </authorList>
    </citation>
    <scope>NUCLEOTIDE SEQUENCE [LARGE SCALE GENOMIC DNA]</scope>
    <source>
        <strain evidence="1 2">WHA3</strain>
    </source>
</reference>
<name>A0ABS6SCD7_9SPHN</name>
<sequence>MDLNRLYFKHQLSMMLVSSAEDTPDRTYHQTNANGFARRIARFQRGCGASAAAAWNSGGVTPVAAVRKTEVMPSTRTGNT</sequence>
<evidence type="ECO:0000313" key="1">
    <source>
        <dbReference type="EMBL" id="MBV7256087.1"/>
    </source>
</evidence>
<dbReference type="EMBL" id="JAGSPA010000001">
    <property type="protein sequence ID" value="MBV7256087.1"/>
    <property type="molecule type" value="Genomic_DNA"/>
</dbReference>
<proteinExistence type="predicted"/>
<accession>A0ABS6SCD7</accession>
<keyword evidence="2" id="KW-1185">Reference proteome</keyword>
<dbReference type="Proteomes" id="UP000722336">
    <property type="component" value="Unassembled WGS sequence"/>
</dbReference>
<gene>
    <name evidence="1" type="ORF">KCG44_04730</name>
</gene>
<organism evidence="1 2">
    <name type="scientific">Pacificimonas pallii</name>
    <dbReference type="NCBI Taxonomy" id="2827236"/>
    <lineage>
        <taxon>Bacteria</taxon>
        <taxon>Pseudomonadati</taxon>
        <taxon>Pseudomonadota</taxon>
        <taxon>Alphaproteobacteria</taxon>
        <taxon>Sphingomonadales</taxon>
        <taxon>Sphingosinicellaceae</taxon>
        <taxon>Pacificimonas</taxon>
    </lineage>
</organism>
<protein>
    <submittedName>
        <fullName evidence="1">Uncharacterized protein</fullName>
    </submittedName>
</protein>
<comment type="caution">
    <text evidence="1">The sequence shown here is derived from an EMBL/GenBank/DDBJ whole genome shotgun (WGS) entry which is preliminary data.</text>
</comment>
<dbReference type="RefSeq" id="WP_218444531.1">
    <property type="nucleotide sequence ID" value="NZ_JAGSPA010000001.1"/>
</dbReference>